<accession>A0AA48RCN3</accession>
<dbReference type="AlphaFoldDB" id="A0AA48RCN3"/>
<organism evidence="2">
    <name type="scientific">freshwater sediment metagenome</name>
    <dbReference type="NCBI Taxonomy" id="556182"/>
    <lineage>
        <taxon>unclassified sequences</taxon>
        <taxon>metagenomes</taxon>
        <taxon>ecological metagenomes</taxon>
    </lineage>
</organism>
<dbReference type="Pfam" id="PF24724">
    <property type="entry name" value="DUF7676"/>
    <property type="match status" value="1"/>
</dbReference>
<reference evidence="2" key="1">
    <citation type="submission" date="2023-07" db="EMBL/GenBank/DDBJ databases">
        <authorList>
            <person name="Pelsma A.J. K."/>
        </authorList>
    </citation>
    <scope>NUCLEOTIDE SEQUENCE</scope>
</reference>
<evidence type="ECO:0000313" key="2">
    <source>
        <dbReference type="EMBL" id="CAJ0850285.1"/>
    </source>
</evidence>
<sequence>MQQVKEEEADATSEAAGYAPKRMVEPDGTPLDVFSLPTDAASLEELLRDLFENHWQEITFGILIQGAAWEMKTDKPPTRIGMLDGYLTVAFGVPHFHVCIGEHRGPRNRPTPPEVARHRRTARAEIYRRIGHSCVPMSWGAQLFNGANEQQISVLLPNPFLHPETDRFLKEPDWSRLALWDKLRARWFGLTEPDPVDRSARRGTKA</sequence>
<evidence type="ECO:0000256" key="1">
    <source>
        <dbReference type="SAM" id="MobiDB-lite"/>
    </source>
</evidence>
<proteinExistence type="predicted"/>
<dbReference type="EMBL" id="OY288114">
    <property type="protein sequence ID" value="CAJ0850285.1"/>
    <property type="molecule type" value="Genomic_DNA"/>
</dbReference>
<gene>
    <name evidence="2" type="ORF">AMST5_00247</name>
</gene>
<feature type="region of interest" description="Disordered" evidence="1">
    <location>
        <begin position="1"/>
        <end position="24"/>
    </location>
</feature>
<protein>
    <submittedName>
        <fullName evidence="2">Uncharacterized protein</fullName>
    </submittedName>
</protein>
<name>A0AA48RCN3_9ZZZZ</name>
<dbReference type="InterPro" id="IPR056093">
    <property type="entry name" value="DUF7676"/>
</dbReference>